<keyword evidence="4 10" id="KW-1133">Transmembrane helix</keyword>
<evidence type="ECO:0000256" key="6">
    <source>
        <dbReference type="ARBA" id="ARBA00023157"/>
    </source>
</evidence>
<feature type="region of interest" description="Disordered" evidence="9">
    <location>
        <begin position="191"/>
        <end position="216"/>
    </location>
</feature>
<feature type="compositionally biased region" description="Basic residues" evidence="9">
    <location>
        <begin position="200"/>
        <end position="216"/>
    </location>
</feature>
<name>A0AAV6RE51_SOLSE</name>
<sequence length="216" mass="24377">MKMTLCWMSLMLLSCSFSSVAPSHSTCSCNVSIEVQCPNMTEKEMTFDLFRDGDVISQVKCVREKNATLKCERQPLRVGVDLQKDRHHNSVSFLVTKSRCGLYQCEGTVVFPPPMVKVPSVLRIKVLEGLPCTCSEDGGNPGDDPGDDPDQRLVWIWIVVVAFLSIYGVTVTAIAVVYWVKLRNTDTHSDYINTKPRVSRERRKKKGVQKPIPRHF</sequence>
<keyword evidence="13" id="KW-1185">Reference proteome</keyword>
<dbReference type="AlphaFoldDB" id="A0AAV6RE51"/>
<dbReference type="PROSITE" id="PS51257">
    <property type="entry name" value="PROKAR_LIPOPROTEIN"/>
    <property type="match status" value="1"/>
</dbReference>
<evidence type="ECO:0000256" key="3">
    <source>
        <dbReference type="ARBA" id="ARBA00022729"/>
    </source>
</evidence>
<dbReference type="PANTHER" id="PTHR11494:SF9">
    <property type="entry name" value="SI:DKEY-1H24.6"/>
    <property type="match status" value="1"/>
</dbReference>
<protein>
    <submittedName>
        <fullName evidence="12">Uncharacterized protein</fullName>
    </submittedName>
</protein>
<evidence type="ECO:0000256" key="7">
    <source>
        <dbReference type="ARBA" id="ARBA00023180"/>
    </source>
</evidence>
<accession>A0AAV6RE51</accession>
<feature type="signal peptide" evidence="11">
    <location>
        <begin position="1"/>
        <end position="22"/>
    </location>
</feature>
<keyword evidence="3 11" id="KW-0732">Signal</keyword>
<evidence type="ECO:0000256" key="11">
    <source>
        <dbReference type="SAM" id="SignalP"/>
    </source>
</evidence>
<evidence type="ECO:0000256" key="10">
    <source>
        <dbReference type="SAM" id="Phobius"/>
    </source>
</evidence>
<keyword evidence="2 10" id="KW-0812">Transmembrane</keyword>
<reference evidence="12 13" key="1">
    <citation type="journal article" date="2021" name="Sci. Rep.">
        <title>Chromosome anchoring in Senegalese sole (Solea senegalensis) reveals sex-associated markers and genome rearrangements in flatfish.</title>
        <authorList>
            <person name="Guerrero-Cozar I."/>
            <person name="Gomez-Garrido J."/>
            <person name="Berbel C."/>
            <person name="Martinez-Blanch J.F."/>
            <person name="Alioto T."/>
            <person name="Claros M.G."/>
            <person name="Gagnaire P.A."/>
            <person name="Manchado M."/>
        </authorList>
    </citation>
    <scope>NUCLEOTIDE SEQUENCE [LARGE SCALE GENOMIC DNA]</scope>
    <source>
        <strain evidence="12">Sse05_10M</strain>
    </source>
</reference>
<dbReference type="InterPro" id="IPR040216">
    <property type="entry name" value="CTLA4/CD28"/>
</dbReference>
<keyword evidence="6" id="KW-1015">Disulfide bond</keyword>
<evidence type="ECO:0000256" key="2">
    <source>
        <dbReference type="ARBA" id="ARBA00022692"/>
    </source>
</evidence>
<evidence type="ECO:0000256" key="4">
    <source>
        <dbReference type="ARBA" id="ARBA00022989"/>
    </source>
</evidence>
<dbReference type="GO" id="GO:0042129">
    <property type="term" value="P:regulation of T cell proliferation"/>
    <property type="evidence" value="ECO:0007669"/>
    <property type="project" value="InterPro"/>
</dbReference>
<dbReference type="EMBL" id="JAGKHQ010000012">
    <property type="protein sequence ID" value="KAG7503618.1"/>
    <property type="molecule type" value="Genomic_DNA"/>
</dbReference>
<keyword evidence="5 10" id="KW-0472">Membrane</keyword>
<dbReference type="PANTHER" id="PTHR11494">
    <property type="entry name" value="CYTOTOXIC T-LYMPHOCYTE PROTEIN"/>
    <property type="match status" value="1"/>
</dbReference>
<feature type="transmembrane region" description="Helical" evidence="10">
    <location>
        <begin position="154"/>
        <end position="180"/>
    </location>
</feature>
<organism evidence="12 13">
    <name type="scientific">Solea senegalensis</name>
    <name type="common">Senegalese sole</name>
    <dbReference type="NCBI Taxonomy" id="28829"/>
    <lineage>
        <taxon>Eukaryota</taxon>
        <taxon>Metazoa</taxon>
        <taxon>Chordata</taxon>
        <taxon>Craniata</taxon>
        <taxon>Vertebrata</taxon>
        <taxon>Euteleostomi</taxon>
        <taxon>Actinopterygii</taxon>
        <taxon>Neopterygii</taxon>
        <taxon>Teleostei</taxon>
        <taxon>Neoteleostei</taxon>
        <taxon>Acanthomorphata</taxon>
        <taxon>Carangaria</taxon>
        <taxon>Pleuronectiformes</taxon>
        <taxon>Pleuronectoidei</taxon>
        <taxon>Soleidae</taxon>
        <taxon>Solea</taxon>
    </lineage>
</organism>
<proteinExistence type="predicted"/>
<feature type="chain" id="PRO_5043619290" evidence="11">
    <location>
        <begin position="23"/>
        <end position="216"/>
    </location>
</feature>
<keyword evidence="7" id="KW-0325">Glycoprotein</keyword>
<evidence type="ECO:0000256" key="9">
    <source>
        <dbReference type="SAM" id="MobiDB-lite"/>
    </source>
</evidence>
<dbReference type="Proteomes" id="UP000693946">
    <property type="component" value="Linkage Group LG2"/>
</dbReference>
<keyword evidence="8" id="KW-0393">Immunoglobulin domain</keyword>
<evidence type="ECO:0000256" key="5">
    <source>
        <dbReference type="ARBA" id="ARBA00023136"/>
    </source>
</evidence>
<gene>
    <name evidence="12" type="ORF">JOB18_041891</name>
</gene>
<comment type="subcellular location">
    <subcellularLocation>
        <location evidence="1">Membrane</location>
        <topology evidence="1">Single-pass type I membrane protein</topology>
    </subcellularLocation>
</comment>
<evidence type="ECO:0000313" key="13">
    <source>
        <dbReference type="Proteomes" id="UP000693946"/>
    </source>
</evidence>
<evidence type="ECO:0000256" key="1">
    <source>
        <dbReference type="ARBA" id="ARBA00004479"/>
    </source>
</evidence>
<dbReference type="GO" id="GO:0009897">
    <property type="term" value="C:external side of plasma membrane"/>
    <property type="evidence" value="ECO:0007669"/>
    <property type="project" value="TreeGrafter"/>
</dbReference>
<comment type="caution">
    <text evidence="12">The sequence shown here is derived from an EMBL/GenBank/DDBJ whole genome shotgun (WGS) entry which is preliminary data.</text>
</comment>
<dbReference type="GO" id="GO:0050852">
    <property type="term" value="P:T cell receptor signaling pathway"/>
    <property type="evidence" value="ECO:0007669"/>
    <property type="project" value="TreeGrafter"/>
</dbReference>
<evidence type="ECO:0000313" key="12">
    <source>
        <dbReference type="EMBL" id="KAG7503618.1"/>
    </source>
</evidence>
<evidence type="ECO:0000256" key="8">
    <source>
        <dbReference type="ARBA" id="ARBA00023319"/>
    </source>
</evidence>